<evidence type="ECO:0000256" key="1">
    <source>
        <dbReference type="SAM" id="Phobius"/>
    </source>
</evidence>
<name>A0A8J4AG38_9ACTN</name>
<dbReference type="Proteomes" id="UP000614996">
    <property type="component" value="Unassembled WGS sequence"/>
</dbReference>
<keyword evidence="3" id="KW-1185">Reference proteome</keyword>
<sequence length="207" mass="21332">MPDQVRRRLLAGATEPATVLLTTVVAVLFGVGGLAILLSGARPSGASPLFGAVAGDGGLLVALVAALVAVRGAVSLRRERAAESAGVLFGRRRLAALAAADPPAAALLLAAQRAIDALRGGSDPLDEQSLRRIEWAVAHTAADCRADPDRHAALADEVRRLERLVPAGPAPSGPRASLAALSDELDRAGLAATELRRLTRGERDRTD</sequence>
<feature type="transmembrane region" description="Helical" evidence="1">
    <location>
        <begin position="16"/>
        <end position="37"/>
    </location>
</feature>
<keyword evidence="1" id="KW-0472">Membrane</keyword>
<keyword evidence="1" id="KW-1133">Transmembrane helix</keyword>
<gene>
    <name evidence="2" type="ORF">NUM_52580</name>
</gene>
<keyword evidence="1" id="KW-0812">Transmembrane</keyword>
<dbReference type="EMBL" id="BOPO01000111">
    <property type="protein sequence ID" value="GIL30004.1"/>
    <property type="molecule type" value="Genomic_DNA"/>
</dbReference>
<proteinExistence type="predicted"/>
<evidence type="ECO:0000313" key="3">
    <source>
        <dbReference type="Proteomes" id="UP000614996"/>
    </source>
</evidence>
<dbReference type="AlphaFoldDB" id="A0A8J4AG38"/>
<organism evidence="2 3">
    <name type="scientific">Actinocatenispora comari</name>
    <dbReference type="NCBI Taxonomy" id="2807577"/>
    <lineage>
        <taxon>Bacteria</taxon>
        <taxon>Bacillati</taxon>
        <taxon>Actinomycetota</taxon>
        <taxon>Actinomycetes</taxon>
        <taxon>Micromonosporales</taxon>
        <taxon>Micromonosporaceae</taxon>
        <taxon>Actinocatenispora</taxon>
    </lineage>
</organism>
<feature type="transmembrane region" description="Helical" evidence="1">
    <location>
        <begin position="49"/>
        <end position="70"/>
    </location>
</feature>
<accession>A0A8J4AG38</accession>
<reference evidence="3" key="1">
    <citation type="journal article" date="2021" name="Int. J. Syst. Evol. Microbiol.">
        <title>Actinocatenispora comari sp. nov., an endophytic actinomycete isolated from aerial parts of Comarum salesowianum.</title>
        <authorList>
            <person name="Oyunbileg N."/>
            <person name="Iizaka Y."/>
            <person name="Hamada M."/>
            <person name="Davaapurev B.O."/>
            <person name="Fukumoto A."/>
            <person name="Tsetseg B."/>
            <person name="Kato F."/>
            <person name="Tamura T."/>
            <person name="Batkhuu J."/>
            <person name="Anzai Y."/>
        </authorList>
    </citation>
    <scope>NUCLEOTIDE SEQUENCE [LARGE SCALE GENOMIC DNA]</scope>
    <source>
        <strain evidence="3">NUM-2625</strain>
    </source>
</reference>
<evidence type="ECO:0000313" key="2">
    <source>
        <dbReference type="EMBL" id="GIL30004.1"/>
    </source>
</evidence>
<comment type="caution">
    <text evidence="2">The sequence shown here is derived from an EMBL/GenBank/DDBJ whole genome shotgun (WGS) entry which is preliminary data.</text>
</comment>
<dbReference type="RefSeq" id="WP_207127657.1">
    <property type="nucleotide sequence ID" value="NZ_BOPO01000111.1"/>
</dbReference>
<protein>
    <submittedName>
        <fullName evidence="2">Uncharacterized protein</fullName>
    </submittedName>
</protein>